<reference evidence="1 2" key="1">
    <citation type="submission" date="2020-10" db="EMBL/GenBank/DDBJ databases">
        <title>Plant Genome Project.</title>
        <authorList>
            <person name="Zhang R.-G."/>
        </authorList>
    </citation>
    <scope>NUCLEOTIDE SEQUENCE [LARGE SCALE GENOMIC DNA]</scope>
    <source>
        <strain evidence="1">FAFU-HL-1</strain>
        <tissue evidence="1">Leaf</tissue>
    </source>
</reference>
<sequence>MGLNNEFQPTTSNRIEQQLQQLSQGFPSDVICDLNMKSSSVNYHNQSSPTVDTIPPCHLPEHINRCIPKPIYEADLKCKHSLRSLDKKA</sequence>
<name>A0A835KB37_9ROSI</name>
<organism evidence="1 2">
    <name type="scientific">Salix dunnii</name>
    <dbReference type="NCBI Taxonomy" id="1413687"/>
    <lineage>
        <taxon>Eukaryota</taxon>
        <taxon>Viridiplantae</taxon>
        <taxon>Streptophyta</taxon>
        <taxon>Embryophyta</taxon>
        <taxon>Tracheophyta</taxon>
        <taxon>Spermatophyta</taxon>
        <taxon>Magnoliopsida</taxon>
        <taxon>eudicotyledons</taxon>
        <taxon>Gunneridae</taxon>
        <taxon>Pentapetalae</taxon>
        <taxon>rosids</taxon>
        <taxon>fabids</taxon>
        <taxon>Malpighiales</taxon>
        <taxon>Salicaceae</taxon>
        <taxon>Saliceae</taxon>
        <taxon>Salix</taxon>
    </lineage>
</organism>
<accession>A0A835KB37</accession>
<gene>
    <name evidence="1" type="ORF">SADUNF_Sadunf05G0134000</name>
</gene>
<comment type="caution">
    <text evidence="1">The sequence shown here is derived from an EMBL/GenBank/DDBJ whole genome shotgun (WGS) entry which is preliminary data.</text>
</comment>
<dbReference type="Proteomes" id="UP000657918">
    <property type="component" value="Unassembled WGS sequence"/>
</dbReference>
<evidence type="ECO:0000313" key="2">
    <source>
        <dbReference type="Proteomes" id="UP000657918"/>
    </source>
</evidence>
<dbReference type="AlphaFoldDB" id="A0A835KB37"/>
<evidence type="ECO:0000313" key="1">
    <source>
        <dbReference type="EMBL" id="KAF9682681.1"/>
    </source>
</evidence>
<dbReference type="EMBL" id="JADGMS010000005">
    <property type="protein sequence ID" value="KAF9682681.1"/>
    <property type="molecule type" value="Genomic_DNA"/>
</dbReference>
<protein>
    <submittedName>
        <fullName evidence="1">Uncharacterized protein</fullName>
    </submittedName>
</protein>
<proteinExistence type="predicted"/>
<keyword evidence="2" id="KW-1185">Reference proteome</keyword>